<name>A0ABV6NDQ6_9BACI</name>
<dbReference type="Pfam" id="PF13076">
    <property type="entry name" value="Fur_reg_FbpA"/>
    <property type="match status" value="1"/>
</dbReference>
<protein>
    <submittedName>
        <fullName evidence="1">Fur-regulated basic protein FbpA</fullName>
    </submittedName>
</protein>
<accession>A0ABV6NDQ6</accession>
<keyword evidence="2" id="KW-1185">Reference proteome</keyword>
<dbReference type="Proteomes" id="UP001589833">
    <property type="component" value="Unassembled WGS sequence"/>
</dbReference>
<evidence type="ECO:0000313" key="1">
    <source>
        <dbReference type="EMBL" id="MFC0558866.1"/>
    </source>
</evidence>
<dbReference type="InterPro" id="IPR025072">
    <property type="entry name" value="Fur_reg_FbpA"/>
</dbReference>
<sequence length="53" mass="6302">MGELKKHVEDRKNKLIEKLICSGIYKENEKHLFELTLTDVEKIYSSVKNRPKK</sequence>
<comment type="caution">
    <text evidence="1">The sequence shown here is derived from an EMBL/GenBank/DDBJ whole genome shotgun (WGS) entry which is preliminary data.</text>
</comment>
<dbReference type="RefSeq" id="WP_273839495.1">
    <property type="nucleotide sequence ID" value="NZ_JAQQWT010000001.1"/>
</dbReference>
<proteinExistence type="predicted"/>
<dbReference type="EMBL" id="JBHLTR010000006">
    <property type="protein sequence ID" value="MFC0558866.1"/>
    <property type="molecule type" value="Genomic_DNA"/>
</dbReference>
<gene>
    <name evidence="1" type="ORF">ACFFH4_07355</name>
</gene>
<organism evidence="1 2">
    <name type="scientific">Halalkalibacter alkalisediminis</name>
    <dbReference type="NCBI Taxonomy" id="935616"/>
    <lineage>
        <taxon>Bacteria</taxon>
        <taxon>Bacillati</taxon>
        <taxon>Bacillota</taxon>
        <taxon>Bacilli</taxon>
        <taxon>Bacillales</taxon>
        <taxon>Bacillaceae</taxon>
        <taxon>Halalkalibacter</taxon>
    </lineage>
</organism>
<reference evidence="1 2" key="1">
    <citation type="submission" date="2024-09" db="EMBL/GenBank/DDBJ databases">
        <authorList>
            <person name="Sun Q."/>
            <person name="Mori K."/>
        </authorList>
    </citation>
    <scope>NUCLEOTIDE SEQUENCE [LARGE SCALE GENOMIC DNA]</scope>
    <source>
        <strain evidence="1 2">NCAIM B.02301</strain>
    </source>
</reference>
<evidence type="ECO:0000313" key="2">
    <source>
        <dbReference type="Proteomes" id="UP001589833"/>
    </source>
</evidence>